<evidence type="ECO:0000313" key="2">
    <source>
        <dbReference type="EMBL" id="PRW33681.1"/>
    </source>
</evidence>
<dbReference type="InterPro" id="IPR029063">
    <property type="entry name" value="SAM-dependent_MTases_sf"/>
</dbReference>
<comment type="caution">
    <text evidence="2">The sequence shown here is derived from an EMBL/GenBank/DDBJ whole genome shotgun (WGS) entry which is preliminary data.</text>
</comment>
<protein>
    <submittedName>
        <fullName evidence="2">Cyclopropane-fatty-acyl-phospholipid synthase</fullName>
    </submittedName>
</protein>
<dbReference type="Pfam" id="PF02353">
    <property type="entry name" value="CMAS"/>
    <property type="match status" value="1"/>
</dbReference>
<sequence length="659" mass="72340">MAGKQLYDLAFSQALGAVERGFVPDTVVRAGIRWLLTQRKRETTASGEEYYRRLQAFRDELAGMPVAVQTAAANEQHYELPTEYFLAALGPHRKYSSCLYGKPETTLAEAEAAMLELCCERAQLDDGQQVLELGCGWGSWSLFMAAKYPKSSITAVSNSRTQRAFIQAEAKKRGITNLTILTADLVEFQAPATYDRVVSVECFEHMKNYAELFRRISSWLRPGGLLFFHIFVHCRGLPYHYEVQGEDDWMTKFFFAGGTMPSIELMLLFQEDLVAQRHWYVNGRHYSRTLEDWLKLHDAAKRQIMPLFEKTYGSKQAAAIWFQRWRLFYLACSELFAYDAGNEWGRLLLRGRSSAAALDFLALTTSTGLALLLGRAAEGAAGVQASQVALAAYACLAAASLAALCLAGPCPSSAALKRQQALTVLLRLGWIALCEGAMGLVAFPAHGGGSAGSGAADELQAAGGWMYWLAALLRHTLQLLVSSSALCMLLQGLRRIPVSLSIPMHALMLAVCSRRTADACAAGSLALPYAQRLTHQLYSWLRPLAFCAPLPLSLLSEQDAGGECRAMLRFLQAFLGTAVPLSWQALTESRLFARHQAQRVAAGLPPEHGPNAAILTAVHGLMHEVVRPYLFIFAVLLTGSLWDWSCVLSAPVPADGRAS</sequence>
<evidence type="ECO:0000256" key="1">
    <source>
        <dbReference type="ARBA" id="ARBA00010815"/>
    </source>
</evidence>
<dbReference type="AlphaFoldDB" id="A0A2P6THC1"/>
<keyword evidence="3" id="KW-1185">Reference proteome</keyword>
<accession>A0A2P6THC1</accession>
<dbReference type="FunFam" id="3.40.50.150:FF:000554">
    <property type="entry name" value="Cation-transporting ATPase"/>
    <property type="match status" value="1"/>
</dbReference>
<gene>
    <name evidence="2" type="ORF">C2E21_7607</name>
</gene>
<comment type="similarity">
    <text evidence="1">Belongs to the CFA/CMAS family.</text>
</comment>
<dbReference type="SUPFAM" id="SSF53335">
    <property type="entry name" value="S-adenosyl-L-methionine-dependent methyltransferases"/>
    <property type="match status" value="1"/>
</dbReference>
<reference evidence="2 3" key="1">
    <citation type="journal article" date="2018" name="Plant J.">
        <title>Genome sequences of Chlorella sorokiniana UTEX 1602 and Micractinium conductrix SAG 241.80: implications to maltose excretion by a green alga.</title>
        <authorList>
            <person name="Arriola M.B."/>
            <person name="Velmurugan N."/>
            <person name="Zhang Y."/>
            <person name="Plunkett M.H."/>
            <person name="Hondzo H."/>
            <person name="Barney B.M."/>
        </authorList>
    </citation>
    <scope>NUCLEOTIDE SEQUENCE [LARGE SCALE GENOMIC DNA]</scope>
    <source>
        <strain evidence="3">UTEX 1602</strain>
    </source>
</reference>
<dbReference type="OrthoDB" id="506498at2759"/>
<dbReference type="CDD" id="cd02440">
    <property type="entry name" value="AdoMet_MTases"/>
    <property type="match status" value="1"/>
</dbReference>
<dbReference type="Proteomes" id="UP000239899">
    <property type="component" value="Unassembled WGS sequence"/>
</dbReference>
<dbReference type="STRING" id="3076.A0A2P6THC1"/>
<evidence type="ECO:0000313" key="3">
    <source>
        <dbReference type="Proteomes" id="UP000239899"/>
    </source>
</evidence>
<name>A0A2P6THC1_CHLSO</name>
<proteinExistence type="inferred from homology"/>
<dbReference type="EMBL" id="LHPG02000016">
    <property type="protein sequence ID" value="PRW33681.1"/>
    <property type="molecule type" value="Genomic_DNA"/>
</dbReference>
<organism evidence="2 3">
    <name type="scientific">Chlorella sorokiniana</name>
    <name type="common">Freshwater green alga</name>
    <dbReference type="NCBI Taxonomy" id="3076"/>
    <lineage>
        <taxon>Eukaryota</taxon>
        <taxon>Viridiplantae</taxon>
        <taxon>Chlorophyta</taxon>
        <taxon>core chlorophytes</taxon>
        <taxon>Trebouxiophyceae</taxon>
        <taxon>Chlorellales</taxon>
        <taxon>Chlorellaceae</taxon>
        <taxon>Chlorella clade</taxon>
        <taxon>Chlorella</taxon>
    </lineage>
</organism>
<dbReference type="Gene3D" id="3.40.50.150">
    <property type="entry name" value="Vaccinia Virus protein VP39"/>
    <property type="match status" value="1"/>
</dbReference>
<dbReference type="PANTHER" id="PTHR43832:SF1">
    <property type="entry name" value="S-ADENOSYL-L-METHIONINE-DEPENDENT METHYLTRANSFERASES SUPERFAMILY PROTEIN"/>
    <property type="match status" value="1"/>
</dbReference>
<dbReference type="PANTHER" id="PTHR43832">
    <property type="match status" value="1"/>
</dbReference>